<dbReference type="Pfam" id="PF25767">
    <property type="entry name" value="ARM_TBCD_2nd"/>
    <property type="match status" value="1"/>
</dbReference>
<dbReference type="InterPro" id="IPR011989">
    <property type="entry name" value="ARM-like"/>
</dbReference>
<organism evidence="4 5">
    <name type="scientific">Rhodosorus marinus</name>
    <dbReference type="NCBI Taxonomy" id="101924"/>
    <lineage>
        <taxon>Eukaryota</taxon>
        <taxon>Rhodophyta</taxon>
        <taxon>Stylonematophyceae</taxon>
        <taxon>Stylonematales</taxon>
        <taxon>Stylonemataceae</taxon>
        <taxon>Rhodosorus</taxon>
    </lineage>
</organism>
<dbReference type="PANTHER" id="PTHR12658">
    <property type="entry name" value="BETA-TUBULIN COFACTOR D"/>
    <property type="match status" value="1"/>
</dbReference>
<dbReference type="GO" id="GO:0007021">
    <property type="term" value="P:tubulin complex assembly"/>
    <property type="evidence" value="ECO:0007669"/>
    <property type="project" value="InterPro"/>
</dbReference>
<dbReference type="Pfam" id="PF12612">
    <property type="entry name" value="TFCD_C"/>
    <property type="match status" value="1"/>
</dbReference>
<protein>
    <recommendedName>
        <fullName evidence="6">Tubulin-specific chaperone D</fullName>
    </recommendedName>
</protein>
<evidence type="ECO:0000259" key="2">
    <source>
        <dbReference type="Pfam" id="PF12612"/>
    </source>
</evidence>
<sequence>MDSGSNLVDSLVDRAKRGVCRSGRPSDGASEFLAHFLAREDMSRQLEEVVCWCLAESFASNRIRLLAKMLKHGSRKTLLNLMKPRLKLMSQLLRSSIVGSSLERLHRSKLVQRSCLLLLPPKLAGWRYKRGARIIFQSTTSIAHDKTIGGSSRANLADDGEECLSWSSLTSAEVEYVEDSVDTLLHMLADHDTIVRWSAAKGLGRVTGRLPQVLASEICQEILAIPTESMRDEFRWHGSCLALAELARRGLVVPSDGLLNPLVQTTTKALRFDAQRGSASVGSQVRDAACYVCWAVARAYAAEDISSFGRTLAEVLVPAALFDREISCRRAASAALQECVGRVGKNVIPCGLELLPLLDFYTLADRRGSYCHLAPKVARLSGEIYLGPLVEELTERKLCHWDENIRELAAQSLGNLCGTVSDDITIENVVSTLAARATAKTDPQRYHGALHGLARTVQHTRTEGKAVDAAREIVATGYVNRVAKGNARADEILALSLLVAALANSGYYSPDHTVLRAPRAIVLEALSSRAKPVYSAGSTAALALTSVSSETEGDVVQCICDGMEQEGFAFAAISLTHKNLSEPVRLAAVNSERPEARKNATRALVELAGKGLVDADTALETLVEAGNDYQLDNRGDVGSWVREEAVEGISKLFVACTSDTLAKRALGVLVRQVLERLDRVRAFATRALLHIAKSDARFPEIAAVMPGKRSDLGTGQILDIAPLLFEIDYVMKDALLGVIASATVAGSLSLLARQALVKFSDVEVVLDLYVEFRGDKRLSRPILQALELLVSHNLPDDGPWSLRCAQEICSDLKGSRDIARLASTVSLLLSLLSYPTSACRASRALSNLLCHPIPRARRLAAEGMYFHLISGEGGEDVAWACDVIGQTLWESTPVRELQPIRDRISAIVLTSLIQEEA</sequence>
<comment type="caution">
    <text evidence="4">The sequence shown here is derived from an EMBL/GenBank/DDBJ whole genome shotgun (WGS) entry which is preliminary data.</text>
</comment>
<dbReference type="Proteomes" id="UP001157974">
    <property type="component" value="Unassembled WGS sequence"/>
</dbReference>
<dbReference type="GO" id="GO:0005096">
    <property type="term" value="F:GTPase activator activity"/>
    <property type="evidence" value="ECO:0007669"/>
    <property type="project" value="InterPro"/>
</dbReference>
<dbReference type="PANTHER" id="PTHR12658:SF0">
    <property type="entry name" value="TUBULIN-SPECIFIC CHAPERONE D"/>
    <property type="match status" value="1"/>
</dbReference>
<gene>
    <name evidence="4" type="ORF">NDN08_003581</name>
</gene>
<dbReference type="GO" id="GO:0007023">
    <property type="term" value="P:post-chaperonin tubulin folding pathway"/>
    <property type="evidence" value="ECO:0007669"/>
    <property type="project" value="InterPro"/>
</dbReference>
<evidence type="ECO:0000313" key="5">
    <source>
        <dbReference type="Proteomes" id="UP001157974"/>
    </source>
</evidence>
<keyword evidence="5" id="KW-1185">Reference proteome</keyword>
<dbReference type="InterPro" id="IPR033162">
    <property type="entry name" value="TBCD"/>
</dbReference>
<accession>A0AAV8UWZ9</accession>
<evidence type="ECO:0000313" key="4">
    <source>
        <dbReference type="EMBL" id="KAJ8907099.1"/>
    </source>
</evidence>
<evidence type="ECO:0000256" key="1">
    <source>
        <dbReference type="ARBA" id="ARBA00023186"/>
    </source>
</evidence>
<evidence type="ECO:0000259" key="3">
    <source>
        <dbReference type="Pfam" id="PF25767"/>
    </source>
</evidence>
<dbReference type="SUPFAM" id="SSF48371">
    <property type="entry name" value="ARM repeat"/>
    <property type="match status" value="1"/>
</dbReference>
<evidence type="ECO:0008006" key="6">
    <source>
        <dbReference type="Google" id="ProtNLM"/>
    </source>
</evidence>
<dbReference type="InterPro" id="IPR058033">
    <property type="entry name" value="ARM_TBCD_2nd"/>
</dbReference>
<name>A0AAV8UWZ9_9RHOD</name>
<dbReference type="InterPro" id="IPR016024">
    <property type="entry name" value="ARM-type_fold"/>
</dbReference>
<proteinExistence type="predicted"/>
<keyword evidence="1" id="KW-0143">Chaperone</keyword>
<feature type="domain" description="Tubulin-folding cofactor D ARM repeats" evidence="3">
    <location>
        <begin position="107"/>
        <end position="345"/>
    </location>
</feature>
<dbReference type="InterPro" id="IPR022577">
    <property type="entry name" value="TBCD_C"/>
</dbReference>
<reference evidence="4 5" key="1">
    <citation type="journal article" date="2023" name="Nat. Commun.">
        <title>Origin of minicircular mitochondrial genomes in red algae.</title>
        <authorList>
            <person name="Lee Y."/>
            <person name="Cho C.H."/>
            <person name="Lee Y.M."/>
            <person name="Park S.I."/>
            <person name="Yang J.H."/>
            <person name="West J.A."/>
            <person name="Bhattacharya D."/>
            <person name="Yoon H.S."/>
        </authorList>
    </citation>
    <scope>NUCLEOTIDE SEQUENCE [LARGE SCALE GENOMIC DNA]</scope>
    <source>
        <strain evidence="4 5">CCMP1338</strain>
        <tissue evidence="4">Whole cell</tissue>
    </source>
</reference>
<dbReference type="AlphaFoldDB" id="A0AAV8UWZ9"/>
<dbReference type="GO" id="GO:0000226">
    <property type="term" value="P:microtubule cytoskeleton organization"/>
    <property type="evidence" value="ECO:0007669"/>
    <property type="project" value="TreeGrafter"/>
</dbReference>
<dbReference type="EMBL" id="JAMWBK010000003">
    <property type="protein sequence ID" value="KAJ8907099.1"/>
    <property type="molecule type" value="Genomic_DNA"/>
</dbReference>
<feature type="domain" description="Tubulin-folding cofactor D C-terminal" evidence="2">
    <location>
        <begin position="664"/>
        <end position="793"/>
    </location>
</feature>
<dbReference type="GO" id="GO:0048487">
    <property type="term" value="F:beta-tubulin binding"/>
    <property type="evidence" value="ECO:0007669"/>
    <property type="project" value="InterPro"/>
</dbReference>
<dbReference type="Gene3D" id="1.25.10.10">
    <property type="entry name" value="Leucine-rich Repeat Variant"/>
    <property type="match status" value="2"/>
</dbReference>